<evidence type="ECO:0000256" key="1">
    <source>
        <dbReference type="SAM" id="MobiDB-lite"/>
    </source>
</evidence>
<dbReference type="RefSeq" id="WP_344280278.1">
    <property type="nucleotide sequence ID" value="NZ_BAAAMR010000111.1"/>
</dbReference>
<keyword evidence="2" id="KW-0472">Membrane</keyword>
<feature type="transmembrane region" description="Helical" evidence="2">
    <location>
        <begin position="128"/>
        <end position="147"/>
    </location>
</feature>
<keyword evidence="2" id="KW-0812">Transmembrane</keyword>
<keyword evidence="2" id="KW-1133">Transmembrane helix</keyword>
<feature type="transmembrane region" description="Helical" evidence="2">
    <location>
        <begin position="159"/>
        <end position="180"/>
    </location>
</feature>
<keyword evidence="4" id="KW-1185">Reference proteome</keyword>
<proteinExistence type="predicted"/>
<feature type="region of interest" description="Disordered" evidence="1">
    <location>
        <begin position="416"/>
        <end position="453"/>
    </location>
</feature>
<accession>A0ABP5M9A6</accession>
<evidence type="ECO:0000313" key="4">
    <source>
        <dbReference type="Proteomes" id="UP001501020"/>
    </source>
</evidence>
<name>A0ABP5M9A6_9ACTN</name>
<comment type="caution">
    <text evidence="3">The sequence shown here is derived from an EMBL/GenBank/DDBJ whole genome shotgun (WGS) entry which is preliminary data.</text>
</comment>
<evidence type="ECO:0000256" key="2">
    <source>
        <dbReference type="SAM" id="Phobius"/>
    </source>
</evidence>
<protein>
    <recommendedName>
        <fullName evidence="5">Integral membrane protein</fullName>
    </recommendedName>
</protein>
<gene>
    <name evidence="3" type="ORF">GCM10009727_79810</name>
</gene>
<sequence>MSDLGRVLRLDARRSALLVAVPVLSAVGTAAAGPPLLPSVAYWDNSVVALVNAVRFLGPAAAGLAAWTAVRERPLDYLRDLTARSPATGALLDLLLLSAAALASYAVVTALVVAVTLLRQEAGHPHPLGVVAGAGALVLHVAAGYLAGRVVPHRATAAVVLVVTGLWAVLRVPGTSWLSLLPPAAFNRIHLFTTLRAGVLAYQMVWALGLTAALVFSYVLWATRRLLLVVPLALALAATAGATLGLRGADGTVTPEPTDRVCREWPLTICVHPALRAALPSLMTAVTPLAARLNGTPGEFTRVEQLPGWAPAGVANGVAGIHLDEDLSPGYQERAVRQIQDGLLNASACTVAGRPRGYGSLVDAWLLGEQPPPIPDAGAARRFGSWDDGRRRDWLRRHFAGYRSCALGPADFRPAVPHVHRRPGRTARDVHRPVPVRKVPAQRRELGTAKSPA</sequence>
<feature type="transmembrane region" description="Helical" evidence="2">
    <location>
        <begin position="91"/>
        <end position="116"/>
    </location>
</feature>
<feature type="transmembrane region" description="Helical" evidence="2">
    <location>
        <begin position="226"/>
        <end position="246"/>
    </location>
</feature>
<evidence type="ECO:0008006" key="5">
    <source>
        <dbReference type="Google" id="ProtNLM"/>
    </source>
</evidence>
<evidence type="ECO:0000313" key="3">
    <source>
        <dbReference type="EMBL" id="GAA2163430.1"/>
    </source>
</evidence>
<organism evidence="3 4">
    <name type="scientific">Actinomadura napierensis</name>
    <dbReference type="NCBI Taxonomy" id="267854"/>
    <lineage>
        <taxon>Bacteria</taxon>
        <taxon>Bacillati</taxon>
        <taxon>Actinomycetota</taxon>
        <taxon>Actinomycetes</taxon>
        <taxon>Streptosporangiales</taxon>
        <taxon>Thermomonosporaceae</taxon>
        <taxon>Actinomadura</taxon>
    </lineage>
</organism>
<dbReference type="EMBL" id="BAAAMR010000111">
    <property type="protein sequence ID" value="GAA2163430.1"/>
    <property type="molecule type" value="Genomic_DNA"/>
</dbReference>
<feature type="transmembrane region" description="Helical" evidence="2">
    <location>
        <begin position="48"/>
        <end position="70"/>
    </location>
</feature>
<feature type="transmembrane region" description="Helical" evidence="2">
    <location>
        <begin position="200"/>
        <end position="221"/>
    </location>
</feature>
<dbReference type="Proteomes" id="UP001501020">
    <property type="component" value="Unassembled WGS sequence"/>
</dbReference>
<reference evidence="4" key="1">
    <citation type="journal article" date="2019" name="Int. J. Syst. Evol. Microbiol.">
        <title>The Global Catalogue of Microorganisms (GCM) 10K type strain sequencing project: providing services to taxonomists for standard genome sequencing and annotation.</title>
        <authorList>
            <consortium name="The Broad Institute Genomics Platform"/>
            <consortium name="The Broad Institute Genome Sequencing Center for Infectious Disease"/>
            <person name="Wu L."/>
            <person name="Ma J."/>
        </authorList>
    </citation>
    <scope>NUCLEOTIDE SEQUENCE [LARGE SCALE GENOMIC DNA]</scope>
    <source>
        <strain evidence="4">JCM 13850</strain>
    </source>
</reference>